<dbReference type="Gene3D" id="3.60.10.10">
    <property type="entry name" value="Endonuclease/exonuclease/phosphatase"/>
    <property type="match status" value="1"/>
</dbReference>
<name>A0A2N9FBV3_FAGSY</name>
<accession>A0A2N9FBV3</accession>
<feature type="domain" description="Reverse transcriptase" evidence="1">
    <location>
        <begin position="422"/>
        <end position="589"/>
    </location>
</feature>
<dbReference type="Pfam" id="PF00078">
    <property type="entry name" value="RVT_1"/>
    <property type="match status" value="1"/>
</dbReference>
<dbReference type="InterPro" id="IPR036691">
    <property type="entry name" value="Endo/exonu/phosph_ase_sf"/>
</dbReference>
<dbReference type="PANTHER" id="PTHR33116">
    <property type="entry name" value="REVERSE TRANSCRIPTASE ZINC-BINDING DOMAIN-CONTAINING PROTEIN-RELATED-RELATED"/>
    <property type="match status" value="1"/>
</dbReference>
<evidence type="ECO:0000259" key="2">
    <source>
        <dbReference type="Pfam" id="PF03372"/>
    </source>
</evidence>
<proteinExistence type="predicted"/>
<dbReference type="SUPFAM" id="SSF56219">
    <property type="entry name" value="DNase I-like"/>
    <property type="match status" value="1"/>
</dbReference>
<dbReference type="PANTHER" id="PTHR33116:SF86">
    <property type="entry name" value="REVERSE TRANSCRIPTASE DOMAIN-CONTAINING PROTEIN"/>
    <property type="match status" value="1"/>
</dbReference>
<reference evidence="3" key="1">
    <citation type="submission" date="2018-02" db="EMBL/GenBank/DDBJ databases">
        <authorList>
            <person name="Cohen D.B."/>
            <person name="Kent A.D."/>
        </authorList>
    </citation>
    <scope>NUCLEOTIDE SEQUENCE</scope>
</reference>
<gene>
    <name evidence="3" type="ORF">FSB_LOCUS12500</name>
</gene>
<dbReference type="InterPro" id="IPR043502">
    <property type="entry name" value="DNA/RNA_pol_sf"/>
</dbReference>
<evidence type="ECO:0000313" key="3">
    <source>
        <dbReference type="EMBL" id="SPC84618.1"/>
    </source>
</evidence>
<dbReference type="CDD" id="cd01650">
    <property type="entry name" value="RT_nLTR_like"/>
    <property type="match status" value="1"/>
</dbReference>
<organism evidence="3">
    <name type="scientific">Fagus sylvatica</name>
    <name type="common">Beechnut</name>
    <dbReference type="NCBI Taxonomy" id="28930"/>
    <lineage>
        <taxon>Eukaryota</taxon>
        <taxon>Viridiplantae</taxon>
        <taxon>Streptophyta</taxon>
        <taxon>Embryophyta</taxon>
        <taxon>Tracheophyta</taxon>
        <taxon>Spermatophyta</taxon>
        <taxon>Magnoliopsida</taxon>
        <taxon>eudicotyledons</taxon>
        <taxon>Gunneridae</taxon>
        <taxon>Pentapetalae</taxon>
        <taxon>rosids</taxon>
        <taxon>fabids</taxon>
        <taxon>Fagales</taxon>
        <taxon>Fagaceae</taxon>
        <taxon>Fagus</taxon>
    </lineage>
</organism>
<dbReference type="AlphaFoldDB" id="A0A2N9FBV3"/>
<evidence type="ECO:0000259" key="1">
    <source>
        <dbReference type="Pfam" id="PF00078"/>
    </source>
</evidence>
<feature type="domain" description="Endonuclease/exonuclease/phosphatase" evidence="2">
    <location>
        <begin position="4"/>
        <end position="171"/>
    </location>
</feature>
<dbReference type="Pfam" id="PF03372">
    <property type="entry name" value="Exo_endo_phos"/>
    <property type="match status" value="1"/>
</dbReference>
<dbReference type="EMBL" id="OIVN01000724">
    <property type="protein sequence ID" value="SPC84618.1"/>
    <property type="molecule type" value="Genomic_DNA"/>
</dbReference>
<dbReference type="SUPFAM" id="SSF56672">
    <property type="entry name" value="DNA/RNA polymerases"/>
    <property type="match status" value="1"/>
</dbReference>
<protein>
    <submittedName>
        <fullName evidence="3">Uncharacterized protein</fullName>
    </submittedName>
</protein>
<dbReference type="InterPro" id="IPR005135">
    <property type="entry name" value="Endo/exonuclease/phosphatase"/>
</dbReference>
<dbReference type="GO" id="GO:0003824">
    <property type="term" value="F:catalytic activity"/>
    <property type="evidence" value="ECO:0007669"/>
    <property type="project" value="InterPro"/>
</dbReference>
<sequence length="945" mass="108809">MRLLSLNCRGLRNPETMSELRLLVKKEAPQVVFLSETRLDVKSVEWLRIQLGMRSALGVQRDGYGGGLALLWTQDTDLSIASYSRNHIDAVVRSSDDVQWRFTGFYGNPEAHRRIDSWNLLRYLAQSNSLPWLVRGDFNEIVDSGEKLGIHDRPQWQMRNFRNALSDCELSDLGFQGPKYTWCNMQGYPDIVFALLDRGVSNAEWRLLLLEASVRNLQFVFSDHHAVIVDFEARTVGNFPKKYLFRFEAAWISRAGCEDVIREAWASTHTEIMRDRCAKRKSLNFLLTQEETYWRQRSRISWMKEGDRNTRYFHAFATQRKQKNRISCLLNRHGNWVTQEDELGNLAKDFFKNLFNTSNPASTDQVVDLIDRFITEDMNQWLLREFDASEVRDALFQIPPTKALGPDGCMLRSVNFTQIALIPKTKLPESMGQFRPIALCNVIYKTISKVLANRLKVILPSIISDSQSTFVPGRLITDNIMVAFETLHYMKTKRQGKTTHMAAKLDMSKAYDHIEWCYLETLMLKMGFHFNWVQIIMQCVSTVSYYVLLHGKPTDLITPERGIRQGDPLSPYLFLLCAEGLSTLLRKSEVDHKLCGVVVCRGGPRNILRIYEEASGQRLNCEKTALFFSANTPPDTTATLRNLWGSSNTTSIENYLGLPAFISHSNIKAFEEISTRIWKILQGWKEKFLSQASKETLIKAVAQAIPIYAMSCFNLPEGICASLNSLLSNFWWGQRDNERKVHWRSWIRMCSPKQMGGMGFRDFRLFNKAMLAKQGWRLIQHPTSFLDAKTISHIFMECEVARECWNKHNSLTQLLSQPMAGFVDLVEEVMDKCDSPEIEIFFTTTWFIWRHRNEIWSGSSNPNSQLISSRAAKYALEYIEAVTNPPNPREVEVNRWSPSPFPDIVKVNVAFVGSKSQKQGRPREIHEHVFNDLSKKLMGEASGTY</sequence>
<dbReference type="InterPro" id="IPR000477">
    <property type="entry name" value="RT_dom"/>
</dbReference>